<evidence type="ECO:0000313" key="7">
    <source>
        <dbReference type="Proteomes" id="UP000193711"/>
    </source>
</evidence>
<dbReference type="SUPFAM" id="SSF55781">
    <property type="entry name" value="GAF domain-like"/>
    <property type="match status" value="1"/>
</dbReference>
<protein>
    <submittedName>
        <fullName evidence="6">ANTAR domain-containing protein</fullName>
    </submittedName>
</protein>
<dbReference type="GO" id="GO:0003723">
    <property type="term" value="F:RNA binding"/>
    <property type="evidence" value="ECO:0007669"/>
    <property type="project" value="InterPro"/>
</dbReference>
<dbReference type="InterPro" id="IPR003018">
    <property type="entry name" value="GAF"/>
</dbReference>
<dbReference type="SMART" id="SM01012">
    <property type="entry name" value="ANTAR"/>
    <property type="match status" value="1"/>
</dbReference>
<accession>A0A1X7P453</accession>
<feature type="domain" description="ANTAR" evidence="5">
    <location>
        <begin position="170"/>
        <end position="231"/>
    </location>
</feature>
<evidence type="ECO:0000256" key="3">
    <source>
        <dbReference type="ARBA" id="ARBA00023015"/>
    </source>
</evidence>
<proteinExistence type="predicted"/>
<evidence type="ECO:0000256" key="2">
    <source>
        <dbReference type="ARBA" id="ARBA00022777"/>
    </source>
</evidence>
<dbReference type="Pfam" id="PF03861">
    <property type="entry name" value="ANTAR"/>
    <property type="match status" value="1"/>
</dbReference>
<dbReference type="Gene3D" id="3.30.450.40">
    <property type="match status" value="1"/>
</dbReference>
<dbReference type="GO" id="GO:0016301">
    <property type="term" value="F:kinase activity"/>
    <property type="evidence" value="ECO:0007669"/>
    <property type="project" value="UniProtKB-KW"/>
</dbReference>
<evidence type="ECO:0000259" key="5">
    <source>
        <dbReference type="PROSITE" id="PS50921"/>
    </source>
</evidence>
<dbReference type="InterPro" id="IPR005561">
    <property type="entry name" value="ANTAR"/>
</dbReference>
<evidence type="ECO:0000256" key="4">
    <source>
        <dbReference type="ARBA" id="ARBA00023163"/>
    </source>
</evidence>
<dbReference type="RefSeq" id="WP_085476833.1">
    <property type="nucleotide sequence ID" value="NZ_FXBM01000002.1"/>
</dbReference>
<dbReference type="InterPro" id="IPR029016">
    <property type="entry name" value="GAF-like_dom_sf"/>
</dbReference>
<dbReference type="PIRSF" id="PIRSF036625">
    <property type="entry name" value="GAF_ANTAR"/>
    <property type="match status" value="1"/>
</dbReference>
<dbReference type="SUPFAM" id="SSF52172">
    <property type="entry name" value="CheY-like"/>
    <property type="match status" value="1"/>
</dbReference>
<dbReference type="EMBL" id="FXBM01000002">
    <property type="protein sequence ID" value="SMH44765.1"/>
    <property type="molecule type" value="Genomic_DNA"/>
</dbReference>
<dbReference type="InterPro" id="IPR036388">
    <property type="entry name" value="WH-like_DNA-bd_sf"/>
</dbReference>
<dbReference type="OrthoDB" id="3683444at2"/>
<dbReference type="InterPro" id="IPR011006">
    <property type="entry name" value="CheY-like_superfamily"/>
</dbReference>
<evidence type="ECO:0000313" key="6">
    <source>
        <dbReference type="EMBL" id="SMH44765.1"/>
    </source>
</evidence>
<dbReference type="InterPro" id="IPR012074">
    <property type="entry name" value="GAF_ANTAR"/>
</dbReference>
<dbReference type="AlphaFoldDB" id="A0A1X7P453"/>
<gene>
    <name evidence="6" type="ORF">SAMN06295885_2426</name>
</gene>
<dbReference type="Pfam" id="PF13185">
    <property type="entry name" value="GAF_2"/>
    <property type="match status" value="1"/>
</dbReference>
<dbReference type="Gene3D" id="1.10.10.10">
    <property type="entry name" value="Winged helix-like DNA-binding domain superfamily/Winged helix DNA-binding domain"/>
    <property type="match status" value="1"/>
</dbReference>
<keyword evidence="7" id="KW-1185">Reference proteome</keyword>
<dbReference type="SMART" id="SM00065">
    <property type="entry name" value="GAF"/>
    <property type="match status" value="1"/>
</dbReference>
<keyword evidence="3" id="KW-0805">Transcription regulation</keyword>
<name>A0A1X7P453_9MICO</name>
<organism evidence="6 7">
    <name type="scientific">Rathayibacter oskolensis</name>
    <dbReference type="NCBI Taxonomy" id="1891671"/>
    <lineage>
        <taxon>Bacteria</taxon>
        <taxon>Bacillati</taxon>
        <taxon>Actinomycetota</taxon>
        <taxon>Actinomycetes</taxon>
        <taxon>Micrococcales</taxon>
        <taxon>Microbacteriaceae</taxon>
        <taxon>Rathayibacter</taxon>
    </lineage>
</organism>
<dbReference type="STRING" id="1891671.SAMN06295885_2426"/>
<dbReference type="Proteomes" id="UP000193711">
    <property type="component" value="Unassembled WGS sequence"/>
</dbReference>
<evidence type="ECO:0000256" key="1">
    <source>
        <dbReference type="ARBA" id="ARBA00022679"/>
    </source>
</evidence>
<dbReference type="PROSITE" id="PS50921">
    <property type="entry name" value="ANTAR"/>
    <property type="match status" value="1"/>
</dbReference>
<reference evidence="7" key="1">
    <citation type="submission" date="2017-04" db="EMBL/GenBank/DDBJ databases">
        <authorList>
            <person name="Varghese N."/>
            <person name="Submissions S."/>
        </authorList>
    </citation>
    <scope>NUCLEOTIDE SEQUENCE [LARGE SCALE GENOMIC DNA]</scope>
    <source>
        <strain evidence="7">VKM Ac-2121</strain>
    </source>
</reference>
<keyword evidence="2" id="KW-0418">Kinase</keyword>
<sequence length="237" mass="25859">MAGSVREQILLETLTVVADTLVDDFDVVDFLHDLVERCARIFDAVDVGILLADRHGELVVMASTTERLRLIEALQLSAGDGPCVESYENGSVVTAGSLEEIVERWPGFASGARASGYHSVHAVPLRLRRETIGSLNFFRDKPGRLDEADVPVAQTIADVATIGLVQERAVREASLARDQLQHALDSRVLIEQAKGVIAHSRNVDMESAWSILRERARSRQARVTDIAQGVIDGVIAL</sequence>
<keyword evidence="4" id="KW-0804">Transcription</keyword>
<keyword evidence="1" id="KW-0808">Transferase</keyword>